<evidence type="ECO:0000256" key="4">
    <source>
        <dbReference type="ARBA" id="ARBA00022737"/>
    </source>
</evidence>
<keyword evidence="14" id="KW-0539">Nucleus</keyword>
<evidence type="ECO:0000256" key="13">
    <source>
        <dbReference type="ARBA" id="ARBA00023163"/>
    </source>
</evidence>
<dbReference type="GO" id="GO:0000981">
    <property type="term" value="F:DNA-binding transcription factor activity, RNA polymerase II-specific"/>
    <property type="evidence" value="ECO:0007669"/>
    <property type="project" value="TreeGrafter"/>
</dbReference>
<dbReference type="Pfam" id="PF23183">
    <property type="entry name" value="bHLH_NPAS4"/>
    <property type="match status" value="1"/>
</dbReference>
<organism evidence="21 22">
    <name type="scientific">Anabarilius grahami</name>
    <name type="common">Kanglang fish</name>
    <name type="synonym">Barilius grahami</name>
    <dbReference type="NCBI Taxonomy" id="495550"/>
    <lineage>
        <taxon>Eukaryota</taxon>
        <taxon>Metazoa</taxon>
        <taxon>Chordata</taxon>
        <taxon>Craniata</taxon>
        <taxon>Vertebrata</taxon>
        <taxon>Euteleostomi</taxon>
        <taxon>Actinopterygii</taxon>
        <taxon>Neopterygii</taxon>
        <taxon>Teleostei</taxon>
        <taxon>Ostariophysi</taxon>
        <taxon>Cypriniformes</taxon>
        <taxon>Xenocyprididae</taxon>
        <taxon>Xenocypridinae</taxon>
        <taxon>Xenocypridinae incertae sedis</taxon>
        <taxon>Anabarilius</taxon>
    </lineage>
</organism>
<feature type="domain" description="BHLH" evidence="20">
    <location>
        <begin position="1"/>
        <end position="53"/>
    </location>
</feature>
<evidence type="ECO:0000259" key="19">
    <source>
        <dbReference type="PROSITE" id="PS50112"/>
    </source>
</evidence>
<dbReference type="PROSITE" id="PS00055">
    <property type="entry name" value="RIBOSOMAL_S12"/>
    <property type="match status" value="1"/>
</dbReference>
<keyword evidence="13" id="KW-0804">Transcription</keyword>
<dbReference type="FunFam" id="2.40.50.140:FF:000115">
    <property type="entry name" value="28S ribosomal protein S12, mitochondrial"/>
    <property type="match status" value="1"/>
</dbReference>
<dbReference type="GO" id="GO:0000977">
    <property type="term" value="F:RNA polymerase II transcription regulatory region sequence-specific DNA binding"/>
    <property type="evidence" value="ECO:0007669"/>
    <property type="project" value="TreeGrafter"/>
</dbReference>
<name>A0A3N0YN33_ANAGA</name>
<evidence type="ECO:0000256" key="10">
    <source>
        <dbReference type="ARBA" id="ARBA00023125"/>
    </source>
</evidence>
<dbReference type="CDD" id="cd03368">
    <property type="entry name" value="Ribosomal_S12"/>
    <property type="match status" value="1"/>
</dbReference>
<keyword evidence="5" id="KW-0221">Differentiation</keyword>
<evidence type="ECO:0000256" key="14">
    <source>
        <dbReference type="ARBA" id="ARBA00023242"/>
    </source>
</evidence>
<evidence type="ECO:0000256" key="9">
    <source>
        <dbReference type="ARBA" id="ARBA00023015"/>
    </source>
</evidence>
<dbReference type="AlphaFoldDB" id="A0A3N0YN33"/>
<evidence type="ECO:0000256" key="7">
    <source>
        <dbReference type="ARBA" id="ARBA00022946"/>
    </source>
</evidence>
<dbReference type="InterPro" id="IPR012340">
    <property type="entry name" value="NA-bd_OB-fold"/>
</dbReference>
<evidence type="ECO:0000259" key="20">
    <source>
        <dbReference type="PROSITE" id="PS50888"/>
    </source>
</evidence>
<feature type="domain" description="PAS" evidence="19">
    <location>
        <begin position="71"/>
        <end position="129"/>
    </location>
</feature>
<dbReference type="InterPro" id="IPR000014">
    <property type="entry name" value="PAS"/>
</dbReference>
<reference evidence="21 22" key="1">
    <citation type="submission" date="2018-10" db="EMBL/GenBank/DDBJ databases">
        <title>Genome assembly for a Yunnan-Guizhou Plateau 3E fish, Anabarilius grahami (Regan), and its evolutionary and genetic applications.</title>
        <authorList>
            <person name="Jiang W."/>
        </authorList>
    </citation>
    <scope>NUCLEOTIDE SEQUENCE [LARGE SCALE GENOMIC DNA]</scope>
    <source>
        <strain evidence="21">AG-KIZ</strain>
        <tissue evidence="21">Muscle</tissue>
    </source>
</reference>
<dbReference type="Gene3D" id="3.30.450.20">
    <property type="entry name" value="PAS domain"/>
    <property type="match status" value="2"/>
</dbReference>
<dbReference type="InterPro" id="IPR035965">
    <property type="entry name" value="PAS-like_dom_sf"/>
</dbReference>
<dbReference type="EMBL" id="RJVU01035392">
    <property type="protein sequence ID" value="ROL47625.1"/>
    <property type="molecule type" value="Genomic_DNA"/>
</dbReference>
<dbReference type="GO" id="GO:0003735">
    <property type="term" value="F:structural constituent of ribosome"/>
    <property type="evidence" value="ECO:0007669"/>
    <property type="project" value="InterPro"/>
</dbReference>
<dbReference type="Pfam" id="PF00164">
    <property type="entry name" value="Ribosom_S12_S23"/>
    <property type="match status" value="1"/>
</dbReference>
<dbReference type="GO" id="GO:0048513">
    <property type="term" value="P:animal organ development"/>
    <property type="evidence" value="ECO:0007669"/>
    <property type="project" value="UniProtKB-ARBA"/>
</dbReference>
<dbReference type="GO" id="GO:0005763">
    <property type="term" value="C:mitochondrial small ribosomal subunit"/>
    <property type="evidence" value="ECO:0007669"/>
    <property type="project" value="UniProtKB-ARBA"/>
</dbReference>
<dbReference type="InterPro" id="IPR005679">
    <property type="entry name" value="Ribosomal_uS12_bac"/>
</dbReference>
<feature type="compositionally biased region" description="Low complexity" evidence="18">
    <location>
        <begin position="363"/>
        <end position="382"/>
    </location>
</feature>
<evidence type="ECO:0000256" key="18">
    <source>
        <dbReference type="SAM" id="MobiDB-lite"/>
    </source>
</evidence>
<keyword evidence="6" id="KW-0524">Neurogenesis</keyword>
<evidence type="ECO:0000313" key="22">
    <source>
        <dbReference type="Proteomes" id="UP000281406"/>
    </source>
</evidence>
<dbReference type="PRINTS" id="PR01034">
    <property type="entry name" value="RIBOSOMALS12"/>
</dbReference>
<dbReference type="GO" id="GO:0046983">
    <property type="term" value="F:protein dimerization activity"/>
    <property type="evidence" value="ECO:0007669"/>
    <property type="project" value="InterPro"/>
</dbReference>
<dbReference type="InterPro" id="IPR011598">
    <property type="entry name" value="bHLH_dom"/>
</dbReference>
<dbReference type="GO" id="GO:0005634">
    <property type="term" value="C:nucleus"/>
    <property type="evidence" value="ECO:0007669"/>
    <property type="project" value="UniProtKB-SubCell"/>
</dbReference>
<feature type="region of interest" description="Disordered" evidence="18">
    <location>
        <begin position="656"/>
        <end position="675"/>
    </location>
</feature>
<evidence type="ECO:0000256" key="2">
    <source>
        <dbReference type="ARBA" id="ARBA00004173"/>
    </source>
</evidence>
<keyword evidence="7" id="KW-0809">Transit peptide</keyword>
<evidence type="ECO:0000256" key="15">
    <source>
        <dbReference type="ARBA" id="ARBA00023274"/>
    </source>
</evidence>
<sequence length="919" mass="101531">MYRSTKGASKARRDQINAEIRNLKDLLPISDADKARLSYLHIMSLACIYTRKSVFFSQVAAGHDMSVSALSLPELSDLLHTLPGFLLVLTSEGKLLYLSDNVAEHLGHSMVDLVAQSDSVYDIIDPADHFIMRGNLVPITTTDTDRLFRCRFSTSKFVRRQGSGNKLALVRARCLPPPYHTSSYWTSNPVWVCFCSPLKSSVPQVSSARNPLPTPPAEQSFLLSCFQSQHSRDMRIHAAQDSVSMYLGYDIETLRSRSWYSLIHPRDLSHASAQHCALLHEGGERQVEMVVQVEAADHTWVWLYIVLHLETGEYPINSHNYVISESEAWSVRQQLYSEQNQLALLYQEARQSSDPLSSPDQVFTPSSSGLSSQSFDFSFTTSGRSSSEELPSTSAPSSMALDPLQGFSQDEESHLLPHGGHQIWRSAMTVSVSPEHLSNINIPSLSTVPQSHVALSPLPPFKAPPKRQSSEDFICTPPYTPRLGGGTFMFGDETFKLDHNKAGKMRQPITSASLSTSVGPTQHCRKRLYETLPPTPDSPGSDECILMALPEIRGPLYVDVPRFPFHAPPEGLLTPEASPTKKPCLSFFPQQDDTERERMEISLLAQYISTLAEGFCHSHPQSTLAPPHHESFEGPNSSLAHIDVLMFEEKAVDGIPLPNLPSTSPEPPSPYSSALSYAQRSPVHAQEEAATLNGVHHLCSVQSTHRNCMAGGGPQEAERPEEDVEMMSSPGSTTDPALPALTPALPCAQSLLEELVTMEPVFGATALMTPAERQQDELYQLPHQGGQQIFYQASHSVPFWSGPLFTRTMATLNQMHRRGKPPPPRPKISATFGHPQLKAVVLKTMIRKPKKPNSANRKCARVRLSNGQEAVVYIPGEGHNLQEHNVVLVKGGRTQDLPGVKLKVVRGKYDCAHVVKKKQ</sequence>
<keyword evidence="10" id="KW-0238">DNA-binding</keyword>
<evidence type="ECO:0000313" key="21">
    <source>
        <dbReference type="EMBL" id="ROL47625.1"/>
    </source>
</evidence>
<evidence type="ECO:0000256" key="12">
    <source>
        <dbReference type="ARBA" id="ARBA00023159"/>
    </source>
</evidence>
<dbReference type="PANTHER" id="PTHR23043">
    <property type="entry name" value="HYPOXIA-INDUCIBLE FACTOR 1 ALPHA"/>
    <property type="match status" value="1"/>
</dbReference>
<dbReference type="PROSITE" id="PS50112">
    <property type="entry name" value="PAS"/>
    <property type="match status" value="1"/>
</dbReference>
<dbReference type="SMART" id="SM00091">
    <property type="entry name" value="PAS"/>
    <property type="match status" value="2"/>
</dbReference>
<keyword evidence="15" id="KW-0687">Ribonucleoprotein</keyword>
<dbReference type="NCBIfam" id="TIGR00981">
    <property type="entry name" value="rpsL_bact"/>
    <property type="match status" value="1"/>
</dbReference>
<feature type="region of interest" description="Disordered" evidence="18">
    <location>
        <begin position="353"/>
        <end position="404"/>
    </location>
</feature>
<keyword evidence="22" id="KW-1185">Reference proteome</keyword>
<evidence type="ECO:0000256" key="8">
    <source>
        <dbReference type="ARBA" id="ARBA00022980"/>
    </source>
</evidence>
<evidence type="ECO:0000256" key="11">
    <source>
        <dbReference type="ARBA" id="ARBA00023128"/>
    </source>
</evidence>
<dbReference type="InterPro" id="IPR006032">
    <property type="entry name" value="Ribosomal_uS12"/>
</dbReference>
<proteinExistence type="inferred from homology"/>
<keyword evidence="9" id="KW-0805">Transcription regulation</keyword>
<keyword evidence="8" id="KW-0689">Ribosomal protein</keyword>
<comment type="similarity">
    <text evidence="3">Belongs to the universal ribosomal protein uS12 family.</text>
</comment>
<dbReference type="Gene3D" id="2.40.50.140">
    <property type="entry name" value="Nucleic acid-binding proteins"/>
    <property type="match status" value="1"/>
</dbReference>
<comment type="subcellular location">
    <subcellularLocation>
        <location evidence="2">Mitochondrion</location>
    </subcellularLocation>
    <subcellularLocation>
        <location evidence="1">Nucleus</location>
    </subcellularLocation>
</comment>
<keyword evidence="11" id="KW-0496">Mitochondrion</keyword>
<dbReference type="SUPFAM" id="SSF50249">
    <property type="entry name" value="Nucleic acid-binding proteins"/>
    <property type="match status" value="1"/>
</dbReference>
<dbReference type="SUPFAM" id="SSF55785">
    <property type="entry name" value="PYP-like sensor domain (PAS domain)"/>
    <property type="match status" value="2"/>
</dbReference>
<keyword evidence="12" id="KW-0010">Activator</keyword>
<gene>
    <name evidence="21" type="ORF">DPX16_13340</name>
</gene>
<dbReference type="Proteomes" id="UP000281406">
    <property type="component" value="Unassembled WGS sequence"/>
</dbReference>
<evidence type="ECO:0000256" key="16">
    <source>
        <dbReference type="ARBA" id="ARBA00035248"/>
    </source>
</evidence>
<dbReference type="PANTHER" id="PTHR23043:SF24">
    <property type="entry name" value="NEURONAL PAS DOMAIN-CONTAINING PROTEIN 4"/>
    <property type="match status" value="1"/>
</dbReference>
<dbReference type="InterPro" id="IPR056192">
    <property type="entry name" value="bHLH_NPAS4"/>
</dbReference>
<evidence type="ECO:0000256" key="17">
    <source>
        <dbReference type="ARBA" id="ARBA00083933"/>
    </source>
</evidence>
<comment type="caution">
    <text evidence="21">The sequence shown here is derived from an EMBL/GenBank/DDBJ whole genome shotgun (WGS) entry which is preliminary data.</text>
</comment>
<protein>
    <recommendedName>
        <fullName evidence="16">Small ribosomal subunit protein uS12m</fullName>
    </recommendedName>
    <alternativeName>
        <fullName evidence="17">28S ribosomal protein S12, mitochondrial</fullName>
    </alternativeName>
</protein>
<dbReference type="PROSITE" id="PS50888">
    <property type="entry name" value="BHLH"/>
    <property type="match status" value="1"/>
</dbReference>
<dbReference type="GO" id="GO:0006412">
    <property type="term" value="P:translation"/>
    <property type="evidence" value="ECO:0007669"/>
    <property type="project" value="InterPro"/>
</dbReference>
<dbReference type="GO" id="GO:0030154">
    <property type="term" value="P:cell differentiation"/>
    <property type="evidence" value="ECO:0007669"/>
    <property type="project" value="UniProtKB-KW"/>
</dbReference>
<dbReference type="Pfam" id="PF14598">
    <property type="entry name" value="PAS_11"/>
    <property type="match status" value="1"/>
</dbReference>
<feature type="compositionally biased region" description="Polar residues" evidence="18">
    <location>
        <begin position="383"/>
        <end position="397"/>
    </location>
</feature>
<feature type="region of interest" description="Disordered" evidence="18">
    <location>
        <begin position="709"/>
        <end position="733"/>
    </location>
</feature>
<evidence type="ECO:0000256" key="5">
    <source>
        <dbReference type="ARBA" id="ARBA00022782"/>
    </source>
</evidence>
<dbReference type="GO" id="GO:0007399">
    <property type="term" value="P:nervous system development"/>
    <property type="evidence" value="ECO:0007669"/>
    <property type="project" value="UniProtKB-KW"/>
</dbReference>
<keyword evidence="4" id="KW-0677">Repeat</keyword>
<dbReference type="OrthoDB" id="9978016at2759"/>
<evidence type="ECO:0000256" key="3">
    <source>
        <dbReference type="ARBA" id="ARBA00005657"/>
    </source>
</evidence>
<dbReference type="CDD" id="cd00130">
    <property type="entry name" value="PAS"/>
    <property type="match status" value="1"/>
</dbReference>
<evidence type="ECO:0000256" key="1">
    <source>
        <dbReference type="ARBA" id="ARBA00004123"/>
    </source>
</evidence>
<accession>A0A3N0YN33</accession>
<dbReference type="CDD" id="cd19697">
    <property type="entry name" value="bHLH-PAS_NPAS4_PASD10"/>
    <property type="match status" value="1"/>
</dbReference>
<evidence type="ECO:0000256" key="6">
    <source>
        <dbReference type="ARBA" id="ARBA00022902"/>
    </source>
</evidence>